<keyword evidence="3" id="KW-1185">Reference proteome</keyword>
<evidence type="ECO:0000313" key="2">
    <source>
        <dbReference type="EMBL" id="QDT65065.1"/>
    </source>
</evidence>
<dbReference type="RefSeq" id="WP_145262749.1">
    <property type="nucleotide sequence ID" value="NZ_CP036316.1"/>
</dbReference>
<reference evidence="2 3" key="1">
    <citation type="submission" date="2019-02" db="EMBL/GenBank/DDBJ databases">
        <title>Deep-cultivation of Planctomycetes and their phenomic and genomic characterization uncovers novel biology.</title>
        <authorList>
            <person name="Wiegand S."/>
            <person name="Jogler M."/>
            <person name="Boedeker C."/>
            <person name="Pinto D."/>
            <person name="Vollmers J."/>
            <person name="Rivas-Marin E."/>
            <person name="Kohn T."/>
            <person name="Peeters S.H."/>
            <person name="Heuer A."/>
            <person name="Rast P."/>
            <person name="Oberbeckmann S."/>
            <person name="Bunk B."/>
            <person name="Jeske O."/>
            <person name="Meyerdierks A."/>
            <person name="Storesund J.E."/>
            <person name="Kallscheuer N."/>
            <person name="Luecker S."/>
            <person name="Lage O.M."/>
            <person name="Pohl T."/>
            <person name="Merkel B.J."/>
            <person name="Hornburger P."/>
            <person name="Mueller R.-W."/>
            <person name="Bruemmer F."/>
            <person name="Labrenz M."/>
            <person name="Spormann A.M."/>
            <person name="Op den Camp H."/>
            <person name="Overmann J."/>
            <person name="Amann R."/>
            <person name="Jetten M.S.M."/>
            <person name="Mascher T."/>
            <person name="Medema M.H."/>
            <person name="Devos D.P."/>
            <person name="Kaster A.-K."/>
            <person name="Ovreas L."/>
            <person name="Rohde M."/>
            <person name="Galperin M.Y."/>
            <person name="Jogler C."/>
        </authorList>
    </citation>
    <scope>NUCLEOTIDE SEQUENCE [LARGE SCALE GENOMIC DNA]</scope>
    <source>
        <strain evidence="2 3">V22</strain>
    </source>
</reference>
<evidence type="ECO:0000313" key="3">
    <source>
        <dbReference type="Proteomes" id="UP000319976"/>
    </source>
</evidence>
<feature type="signal peptide" evidence="1">
    <location>
        <begin position="1"/>
        <end position="20"/>
    </location>
</feature>
<keyword evidence="1" id="KW-0732">Signal</keyword>
<feature type="chain" id="PRO_5022158178" evidence="1">
    <location>
        <begin position="21"/>
        <end position="116"/>
    </location>
</feature>
<dbReference type="EMBL" id="CP036316">
    <property type="protein sequence ID" value="QDT65065.1"/>
    <property type="molecule type" value="Genomic_DNA"/>
</dbReference>
<name>A0A517T9L3_9PLAN</name>
<protein>
    <submittedName>
        <fullName evidence="2">Uncharacterized protein</fullName>
    </submittedName>
</protein>
<organism evidence="2 3">
    <name type="scientific">Calycomorphotria hydatis</name>
    <dbReference type="NCBI Taxonomy" id="2528027"/>
    <lineage>
        <taxon>Bacteria</taxon>
        <taxon>Pseudomonadati</taxon>
        <taxon>Planctomycetota</taxon>
        <taxon>Planctomycetia</taxon>
        <taxon>Planctomycetales</taxon>
        <taxon>Planctomycetaceae</taxon>
        <taxon>Calycomorphotria</taxon>
    </lineage>
</organism>
<evidence type="ECO:0000256" key="1">
    <source>
        <dbReference type="SAM" id="SignalP"/>
    </source>
</evidence>
<dbReference type="Proteomes" id="UP000319976">
    <property type="component" value="Chromosome"/>
</dbReference>
<dbReference type="KEGG" id="chya:V22_23110"/>
<accession>A0A517T9L3</accession>
<dbReference type="AlphaFoldDB" id="A0A517T9L3"/>
<sequence precursor="true">MKIFKATIAGLAITSMVALGAWTMSGDSADAAPPYAYRSGISTGYYYTPGIRYGVYGPRRNYNSGFYSGYNVRNYSNNYGYYGPRNHSSYYRSPGYVRPYSGVGVNVGGTRFSFSW</sequence>
<proteinExistence type="predicted"/>
<gene>
    <name evidence="2" type="ORF">V22_23110</name>
</gene>